<dbReference type="GO" id="GO:0046872">
    <property type="term" value="F:metal ion binding"/>
    <property type="evidence" value="ECO:0007669"/>
    <property type="project" value="UniProtKB-KW"/>
</dbReference>
<evidence type="ECO:0000259" key="5">
    <source>
        <dbReference type="Pfam" id="PF02748"/>
    </source>
</evidence>
<keyword evidence="6" id="KW-0808">Transferase</keyword>
<dbReference type="GO" id="GO:0006221">
    <property type="term" value="P:pyrimidine nucleotide biosynthetic process"/>
    <property type="evidence" value="ECO:0007669"/>
    <property type="project" value="UniProtKB-KW"/>
</dbReference>
<dbReference type="NCBIfam" id="NF002063">
    <property type="entry name" value="PRK00893.1-3"/>
    <property type="match status" value="1"/>
</dbReference>
<dbReference type="SUPFAM" id="SSF57825">
    <property type="entry name" value="Aspartate carbamoyltransferase, Regulatory-chain, C-terminal domain"/>
    <property type="match status" value="1"/>
</dbReference>
<dbReference type="InterPro" id="IPR020545">
    <property type="entry name" value="Asp_carbamoyltransf_reg_N"/>
</dbReference>
<reference evidence="6" key="1">
    <citation type="submission" date="2019-08" db="EMBL/GenBank/DDBJ databases">
        <authorList>
            <person name="Kucharzyk K."/>
            <person name="Murdoch R.W."/>
            <person name="Higgins S."/>
            <person name="Loffler F."/>
        </authorList>
    </citation>
    <scope>NUCLEOTIDE SEQUENCE</scope>
</reference>
<proteinExistence type="predicted"/>
<dbReference type="Pfam" id="PF01948">
    <property type="entry name" value="PyrI"/>
    <property type="match status" value="1"/>
</dbReference>
<evidence type="ECO:0000256" key="2">
    <source>
        <dbReference type="ARBA" id="ARBA00022833"/>
    </source>
</evidence>
<evidence type="ECO:0000313" key="6">
    <source>
        <dbReference type="EMBL" id="MPN02846.1"/>
    </source>
</evidence>
<dbReference type="PANTHER" id="PTHR35805:SF1">
    <property type="entry name" value="ASPARTATE CARBAMOYLTRANSFERASE REGULATORY CHAIN"/>
    <property type="match status" value="1"/>
</dbReference>
<dbReference type="InterPro" id="IPR002801">
    <property type="entry name" value="Asp_carbamoylTrfase_reg"/>
</dbReference>
<dbReference type="EMBL" id="VSSQ01048802">
    <property type="protein sequence ID" value="MPN02846.1"/>
    <property type="molecule type" value="Genomic_DNA"/>
</dbReference>
<protein>
    <submittedName>
        <fullName evidence="6">Aspartate carbamoyltransferase regulatory chain</fullName>
    </submittedName>
</protein>
<dbReference type="GO" id="GO:0009347">
    <property type="term" value="C:aspartate carbamoyltransferase complex"/>
    <property type="evidence" value="ECO:0007669"/>
    <property type="project" value="InterPro"/>
</dbReference>
<dbReference type="InterPro" id="IPR036793">
    <property type="entry name" value="Asp_carbatrfase_reg_N_sf"/>
</dbReference>
<dbReference type="GO" id="GO:0006207">
    <property type="term" value="P:'de novo' pyrimidine nucleobase biosynthetic process"/>
    <property type="evidence" value="ECO:0007669"/>
    <property type="project" value="InterPro"/>
</dbReference>
<dbReference type="Gene3D" id="3.30.70.140">
    <property type="entry name" value="Aspartate carbamoyltransferase regulatory subunit, N-terminal domain"/>
    <property type="match status" value="1"/>
</dbReference>
<evidence type="ECO:0000259" key="4">
    <source>
        <dbReference type="Pfam" id="PF01948"/>
    </source>
</evidence>
<keyword evidence="1" id="KW-0479">Metal-binding</keyword>
<dbReference type="SUPFAM" id="SSF54893">
    <property type="entry name" value="Aspartate carbamoyltransferase, Regulatory-chain, N-terminal domain"/>
    <property type="match status" value="1"/>
</dbReference>
<dbReference type="Gene3D" id="2.30.30.20">
    <property type="entry name" value="Aspartate carbamoyltransferase regulatory subunit, C-terminal domain"/>
    <property type="match status" value="1"/>
</dbReference>
<gene>
    <name evidence="6" type="primary">pyrI_20</name>
    <name evidence="6" type="ORF">SDC9_150067</name>
</gene>
<evidence type="ECO:0000256" key="3">
    <source>
        <dbReference type="ARBA" id="ARBA00022975"/>
    </source>
</evidence>
<name>A0A645EN27_9ZZZZ</name>
<keyword evidence="2" id="KW-0862">Zinc</keyword>
<dbReference type="AlphaFoldDB" id="A0A645EN27"/>
<sequence length="144" mass="16569">MLTINSIKNGIVIDHIKAGEGIKIYNFLNLQNAKFAVALIMNVKSEKCGSKDIIKIENVLDLDYEILGLIDPNITIDIIENEVIKEKIKLKLPKKVENIIRCKNPRCVTSIEKYVPHIHHLVDETTREYRCDYCDDLQKVTSLY</sequence>
<organism evidence="6">
    <name type="scientific">bioreactor metagenome</name>
    <dbReference type="NCBI Taxonomy" id="1076179"/>
    <lineage>
        <taxon>unclassified sequences</taxon>
        <taxon>metagenomes</taxon>
        <taxon>ecological metagenomes</taxon>
    </lineage>
</organism>
<evidence type="ECO:0000256" key="1">
    <source>
        <dbReference type="ARBA" id="ARBA00022723"/>
    </source>
</evidence>
<keyword evidence="3" id="KW-0665">Pyrimidine biosynthesis</keyword>
<comment type="caution">
    <text evidence="6">The sequence shown here is derived from an EMBL/GenBank/DDBJ whole genome shotgun (WGS) entry which is preliminary data.</text>
</comment>
<feature type="domain" description="Aspartate carbamoyltransferase regulatory subunit C-terminal" evidence="5">
    <location>
        <begin position="95"/>
        <end position="136"/>
    </location>
</feature>
<dbReference type="Pfam" id="PF02748">
    <property type="entry name" value="PyrI_C"/>
    <property type="match status" value="1"/>
</dbReference>
<accession>A0A645EN27</accession>
<feature type="domain" description="Aspartate carbamoyltransferase regulatory subunit N-terminal" evidence="4">
    <location>
        <begin position="2"/>
        <end position="91"/>
    </location>
</feature>
<dbReference type="PANTHER" id="PTHR35805">
    <property type="entry name" value="ASPARTATE CARBAMOYLTRANSFERASE REGULATORY CHAIN"/>
    <property type="match status" value="1"/>
</dbReference>
<dbReference type="GO" id="GO:0016740">
    <property type="term" value="F:transferase activity"/>
    <property type="evidence" value="ECO:0007669"/>
    <property type="project" value="UniProtKB-KW"/>
</dbReference>
<dbReference type="InterPro" id="IPR020542">
    <property type="entry name" value="Asp_carbamoyltrfase_reg_C"/>
</dbReference>
<dbReference type="InterPro" id="IPR036792">
    <property type="entry name" value="Asp_carbatrfase_reg_C_sf"/>
</dbReference>